<organism evidence="1 2">
    <name type="scientific">Ichthyophthirius multifiliis</name>
    <name type="common">White spot disease agent</name>
    <name type="synonym">Ich</name>
    <dbReference type="NCBI Taxonomy" id="5932"/>
    <lineage>
        <taxon>Eukaryota</taxon>
        <taxon>Sar</taxon>
        <taxon>Alveolata</taxon>
        <taxon>Ciliophora</taxon>
        <taxon>Intramacronucleata</taxon>
        <taxon>Oligohymenophorea</taxon>
        <taxon>Hymenostomatida</taxon>
        <taxon>Ophryoglenina</taxon>
        <taxon>Ichthyophthirius</taxon>
    </lineage>
</organism>
<gene>
    <name evidence="1" type="ORF">IMG5_185480</name>
</gene>
<sequence>MNFTREILEKYPKVQEMIKLIILAIKDTKEYLKNKEKIKFLLLKVKTRKYFKWQKSMDIIGLIFLKLLKEEIVNKQEIDIQINLIKIQISKNGQMKKIIYQSKVTKNTETNGHQQPNYLMVEPKIW</sequence>
<dbReference type="AlphaFoldDB" id="G0R3H6"/>
<dbReference type="EMBL" id="GL984303">
    <property type="protein sequence ID" value="EGR27965.1"/>
    <property type="molecule type" value="Genomic_DNA"/>
</dbReference>
<proteinExistence type="predicted"/>
<dbReference type="InParanoid" id="G0R3H6"/>
<name>G0R3H6_ICHMU</name>
<evidence type="ECO:0000313" key="2">
    <source>
        <dbReference type="Proteomes" id="UP000008983"/>
    </source>
</evidence>
<dbReference type="GeneID" id="14904058"/>
<dbReference type="RefSeq" id="XP_004027310.1">
    <property type="nucleotide sequence ID" value="XM_004027261.1"/>
</dbReference>
<reference evidence="1 2" key="1">
    <citation type="submission" date="2011-07" db="EMBL/GenBank/DDBJ databases">
        <authorList>
            <person name="Coyne R."/>
            <person name="Brami D."/>
            <person name="Johnson J."/>
            <person name="Hostetler J."/>
            <person name="Hannick L."/>
            <person name="Clark T."/>
            <person name="Cassidy-Hanley D."/>
            <person name="Inman J."/>
        </authorList>
    </citation>
    <scope>NUCLEOTIDE SEQUENCE [LARGE SCALE GENOMIC DNA]</scope>
    <source>
        <strain evidence="1 2">G5</strain>
    </source>
</reference>
<evidence type="ECO:0000313" key="1">
    <source>
        <dbReference type="EMBL" id="EGR27965.1"/>
    </source>
</evidence>
<accession>G0R3H6</accession>
<dbReference type="Proteomes" id="UP000008983">
    <property type="component" value="Unassembled WGS sequence"/>
</dbReference>
<protein>
    <submittedName>
        <fullName evidence="1">Uncharacterized protein</fullName>
    </submittedName>
</protein>
<keyword evidence="2" id="KW-1185">Reference proteome</keyword>